<evidence type="ECO:0000313" key="13">
    <source>
        <dbReference type="Proteomes" id="UP000683360"/>
    </source>
</evidence>
<dbReference type="PROSITE" id="PS50157">
    <property type="entry name" value="ZINC_FINGER_C2H2_2"/>
    <property type="match status" value="12"/>
</dbReference>
<dbReference type="Gene3D" id="6.10.140.2210">
    <property type="match status" value="2"/>
</dbReference>
<dbReference type="FunFam" id="3.30.160.60:FF:001102">
    <property type="entry name" value="Transcription factor IIIA"/>
    <property type="match status" value="1"/>
</dbReference>
<keyword evidence="7" id="KW-0805">Transcription regulation</keyword>
<feature type="domain" description="C2H2-type" evidence="11">
    <location>
        <begin position="6"/>
        <end position="35"/>
    </location>
</feature>
<evidence type="ECO:0000256" key="3">
    <source>
        <dbReference type="ARBA" id="ARBA00022737"/>
    </source>
</evidence>
<feature type="domain" description="C2H2-type" evidence="11">
    <location>
        <begin position="153"/>
        <end position="177"/>
    </location>
</feature>
<keyword evidence="8" id="KW-0804">Transcription</keyword>
<sequence>MSTCAHVCSFEGCEKTFSRKDRLIIHLRTHTGERPYLCECGKSYARSTHLTRHKETVHGSTVVQSLLCEEEGCNQTFSSKQALNKHIKRRHEKKLYECTFKGCTRYFHKHQHLSIHEYEHTDVKPFKCIFKDCEKRFLLPSKLKQHIKVHSGYQCNHDGCAEVFDTWTQLRQHRYLHHPTLHICTECDKTFTQKNALQQHLKSHCEEREVYTCPRPNCGRTYLEQKNLTAHIKSYHEGHRFSCQYEGCDRTFSTKVSTVCPRPNCGRTYLEQKNLTAHIKSYHERHRFSCQYEGCDRTFSTKVSTVCPRPNCGRTYLEQKNLTAHIKSYHEGHRFSCQYEGCDRTFSTKVSTVCPRPNCGRTYLEQKNLTAHIKSYHEGHRFSCQYEGCDRTFSTKVSTVCPRPNWGRTYLEQKNLTAHIKSYHEGHRFSCQYEGCDRTFSTKQKCQKHTLLHQMKGTLPKKKSRKGVKKKSCAASVTGIDPKLIKCESIEDRICLSESESAHEEEQKQTGHVTGSVQYLTESHLCISKAGVHEKQLPGRKTVNLKISKNNEGLLLNESIINIDILNRHTEDELNEKGVEINNENTNCSKQVDANAEKVYNIPVIASSDHAELFGDSQMNSGLCIGENCSNNTDDSHYDLYQRSVCS</sequence>
<keyword evidence="4 10" id="KW-0863">Zinc-finger</keyword>
<gene>
    <name evidence="12" type="ORF">MEDL_53840</name>
</gene>
<organism evidence="12 13">
    <name type="scientific">Mytilus edulis</name>
    <name type="common">Blue mussel</name>
    <dbReference type="NCBI Taxonomy" id="6550"/>
    <lineage>
        <taxon>Eukaryota</taxon>
        <taxon>Metazoa</taxon>
        <taxon>Spiralia</taxon>
        <taxon>Lophotrochozoa</taxon>
        <taxon>Mollusca</taxon>
        <taxon>Bivalvia</taxon>
        <taxon>Autobranchia</taxon>
        <taxon>Pteriomorphia</taxon>
        <taxon>Mytilida</taxon>
        <taxon>Mytiloidea</taxon>
        <taxon>Mytilidae</taxon>
        <taxon>Mytilinae</taxon>
        <taxon>Mytilus</taxon>
    </lineage>
</organism>
<dbReference type="GO" id="GO:0003723">
    <property type="term" value="F:RNA binding"/>
    <property type="evidence" value="ECO:0007669"/>
    <property type="project" value="UniProtKB-KW"/>
</dbReference>
<accession>A0A8S3UCL6</accession>
<dbReference type="FunFam" id="3.30.160.60:FF:000072">
    <property type="entry name" value="zinc finger protein 143 isoform X1"/>
    <property type="match status" value="1"/>
</dbReference>
<keyword evidence="2" id="KW-0479">Metal-binding</keyword>
<dbReference type="OrthoDB" id="2687452at2759"/>
<dbReference type="SMART" id="SM00355">
    <property type="entry name" value="ZnF_C2H2"/>
    <property type="match status" value="13"/>
</dbReference>
<evidence type="ECO:0000256" key="9">
    <source>
        <dbReference type="ARBA" id="ARBA00023242"/>
    </source>
</evidence>
<evidence type="ECO:0000256" key="10">
    <source>
        <dbReference type="PROSITE-ProRule" id="PRU00042"/>
    </source>
</evidence>
<dbReference type="SUPFAM" id="SSF57667">
    <property type="entry name" value="beta-beta-alpha zinc fingers"/>
    <property type="match status" value="5"/>
</dbReference>
<feature type="domain" description="C2H2-type" evidence="11">
    <location>
        <begin position="352"/>
        <end position="382"/>
    </location>
</feature>
<dbReference type="InterPro" id="IPR051061">
    <property type="entry name" value="Zinc_finger_trans_reg"/>
</dbReference>
<evidence type="ECO:0000256" key="1">
    <source>
        <dbReference type="ARBA" id="ARBA00004123"/>
    </source>
</evidence>
<evidence type="ECO:0000256" key="6">
    <source>
        <dbReference type="ARBA" id="ARBA00022884"/>
    </source>
</evidence>
<keyword evidence="9" id="KW-0539">Nucleus</keyword>
<evidence type="ECO:0000256" key="5">
    <source>
        <dbReference type="ARBA" id="ARBA00022833"/>
    </source>
</evidence>
<keyword evidence="3" id="KW-0677">Repeat</keyword>
<dbReference type="GO" id="GO:0005634">
    <property type="term" value="C:nucleus"/>
    <property type="evidence" value="ECO:0007669"/>
    <property type="project" value="UniProtKB-SubCell"/>
</dbReference>
<evidence type="ECO:0000256" key="2">
    <source>
        <dbReference type="ARBA" id="ARBA00022723"/>
    </source>
</evidence>
<keyword evidence="6" id="KW-0694">RNA-binding</keyword>
<comment type="caution">
    <text evidence="12">The sequence shown here is derived from an EMBL/GenBank/DDBJ whole genome shotgun (WGS) entry which is preliminary data.</text>
</comment>
<evidence type="ECO:0000259" key="11">
    <source>
        <dbReference type="PROSITE" id="PS50157"/>
    </source>
</evidence>
<keyword evidence="5" id="KW-0862">Zinc</keyword>
<evidence type="ECO:0000256" key="7">
    <source>
        <dbReference type="ARBA" id="ARBA00023015"/>
    </source>
</evidence>
<dbReference type="EMBL" id="CAJPWZ010002592">
    <property type="protein sequence ID" value="CAG2241701.1"/>
    <property type="molecule type" value="Genomic_DNA"/>
</dbReference>
<feature type="domain" description="C2H2-type" evidence="11">
    <location>
        <begin position="182"/>
        <end position="209"/>
    </location>
</feature>
<dbReference type="GO" id="GO:0006357">
    <property type="term" value="P:regulation of transcription by RNA polymerase II"/>
    <property type="evidence" value="ECO:0007669"/>
    <property type="project" value="TreeGrafter"/>
</dbReference>
<dbReference type="InterPro" id="IPR036236">
    <property type="entry name" value="Znf_C2H2_sf"/>
</dbReference>
<feature type="domain" description="C2H2-type" evidence="11">
    <location>
        <begin position="258"/>
        <end position="288"/>
    </location>
</feature>
<dbReference type="PANTHER" id="PTHR46179">
    <property type="entry name" value="ZINC FINGER PROTEIN"/>
    <property type="match status" value="1"/>
</dbReference>
<evidence type="ECO:0000256" key="8">
    <source>
        <dbReference type="ARBA" id="ARBA00023163"/>
    </source>
</evidence>
<dbReference type="Pfam" id="PF00096">
    <property type="entry name" value="zf-C2H2"/>
    <property type="match status" value="3"/>
</dbReference>
<protein>
    <submittedName>
        <fullName evidence="12">GTF3A</fullName>
    </submittedName>
</protein>
<dbReference type="PROSITE" id="PS00028">
    <property type="entry name" value="ZINC_FINGER_C2H2_1"/>
    <property type="match status" value="10"/>
</dbReference>
<feature type="domain" description="C2H2-type" evidence="11">
    <location>
        <begin position="36"/>
        <end position="58"/>
    </location>
</feature>
<dbReference type="Pfam" id="PF22110">
    <property type="entry name" value="TFIIIA_zf-C2H2"/>
    <property type="match status" value="1"/>
</dbReference>
<proteinExistence type="predicted"/>
<keyword evidence="13" id="KW-1185">Reference proteome</keyword>
<evidence type="ECO:0000313" key="12">
    <source>
        <dbReference type="EMBL" id="CAG2241701.1"/>
    </source>
</evidence>
<comment type="subcellular location">
    <subcellularLocation>
        <location evidence="1">Nucleus</location>
    </subcellularLocation>
</comment>
<dbReference type="AlphaFoldDB" id="A0A8S3UCL6"/>
<feature type="domain" description="C2H2-type" evidence="11">
    <location>
        <begin position="66"/>
        <end position="91"/>
    </location>
</feature>
<dbReference type="PANTHER" id="PTHR46179:SF13">
    <property type="entry name" value="C2H2-TYPE DOMAIN-CONTAINING PROTEIN"/>
    <property type="match status" value="1"/>
</dbReference>
<reference evidence="12" key="1">
    <citation type="submission" date="2021-03" db="EMBL/GenBank/DDBJ databases">
        <authorList>
            <person name="Bekaert M."/>
        </authorList>
    </citation>
    <scope>NUCLEOTIDE SEQUENCE</scope>
</reference>
<feature type="domain" description="C2H2-type" evidence="11">
    <location>
        <begin position="305"/>
        <end position="335"/>
    </location>
</feature>
<feature type="domain" description="C2H2-type" evidence="11">
    <location>
        <begin position="96"/>
        <end position="125"/>
    </location>
</feature>
<dbReference type="Gene3D" id="3.30.160.60">
    <property type="entry name" value="Classic Zinc Finger"/>
    <property type="match status" value="7"/>
</dbReference>
<feature type="domain" description="C2H2-type" evidence="11">
    <location>
        <begin position="429"/>
        <end position="458"/>
    </location>
</feature>
<dbReference type="InterPro" id="IPR013087">
    <property type="entry name" value="Znf_C2H2_type"/>
</dbReference>
<feature type="domain" description="C2H2-type" evidence="11">
    <location>
        <begin position="211"/>
        <end position="241"/>
    </location>
</feature>
<dbReference type="GO" id="GO:0008270">
    <property type="term" value="F:zinc ion binding"/>
    <property type="evidence" value="ECO:0007669"/>
    <property type="project" value="UniProtKB-KW"/>
</dbReference>
<dbReference type="Proteomes" id="UP000683360">
    <property type="component" value="Unassembled WGS sequence"/>
</dbReference>
<feature type="domain" description="C2H2-type" evidence="11">
    <location>
        <begin position="126"/>
        <end position="155"/>
    </location>
</feature>
<dbReference type="InterPro" id="IPR054599">
    <property type="entry name" value="TFIIIA_Zfn-C2H2"/>
</dbReference>
<name>A0A8S3UCL6_MYTED</name>
<evidence type="ECO:0000256" key="4">
    <source>
        <dbReference type="ARBA" id="ARBA00022771"/>
    </source>
</evidence>
<dbReference type="FunFam" id="3.30.160.60:FF:000446">
    <property type="entry name" value="Zinc finger protein"/>
    <property type="match status" value="2"/>
</dbReference>